<proteinExistence type="inferred from homology"/>
<protein>
    <recommendedName>
        <fullName evidence="4">Coronin</fullName>
    </recommendedName>
</protein>
<dbReference type="Proteomes" id="UP001488838">
    <property type="component" value="Unassembled WGS sequence"/>
</dbReference>
<evidence type="ECO:0000256" key="1">
    <source>
        <dbReference type="ARBA" id="ARBA00009482"/>
    </source>
</evidence>
<dbReference type="AlphaFoldDB" id="A0AAW0HBM4"/>
<dbReference type="InterPro" id="IPR001680">
    <property type="entry name" value="WD40_rpt"/>
</dbReference>
<dbReference type="InterPro" id="IPR036322">
    <property type="entry name" value="WD40_repeat_dom_sf"/>
</dbReference>
<sequence length="135" mass="14815">MTIKLWRLPSAGDTLPSAPGVVLGPEELAVEALQFHPTSDGVLVSTAGRAVKVWDVAKQQPLTELEAHKDLVQSAVWSRDGALVGTACKDKQLRIFDPRARTKASQLRTEKRPRQMVEPRAASLKKLLISSPWVI</sequence>
<keyword evidence="6" id="KW-1185">Reference proteome</keyword>
<dbReference type="InterPro" id="IPR015505">
    <property type="entry name" value="Coronin"/>
</dbReference>
<keyword evidence="4" id="KW-0677">Repeat</keyword>
<comment type="similarity">
    <text evidence="1 4">Belongs to the WD repeat coronin family.</text>
</comment>
<comment type="caution">
    <text evidence="5">The sequence shown here is derived from an EMBL/GenBank/DDBJ whole genome shotgun (WGS) entry which is preliminary data.</text>
</comment>
<accession>A0AAW0HBM4</accession>
<organism evidence="5 6">
    <name type="scientific">Myodes glareolus</name>
    <name type="common">Bank vole</name>
    <name type="synonym">Clethrionomys glareolus</name>
    <dbReference type="NCBI Taxonomy" id="447135"/>
    <lineage>
        <taxon>Eukaryota</taxon>
        <taxon>Metazoa</taxon>
        <taxon>Chordata</taxon>
        <taxon>Craniata</taxon>
        <taxon>Vertebrata</taxon>
        <taxon>Euteleostomi</taxon>
        <taxon>Mammalia</taxon>
        <taxon>Eutheria</taxon>
        <taxon>Euarchontoglires</taxon>
        <taxon>Glires</taxon>
        <taxon>Rodentia</taxon>
        <taxon>Myomorpha</taxon>
        <taxon>Muroidea</taxon>
        <taxon>Cricetidae</taxon>
        <taxon>Arvicolinae</taxon>
        <taxon>Myodes</taxon>
    </lineage>
</organism>
<evidence type="ECO:0000256" key="2">
    <source>
        <dbReference type="ARBA" id="ARBA00024838"/>
    </source>
</evidence>
<comment type="function">
    <text evidence="2">F-actin regulator involved in anterograde Golgi to endosome transport: upon ubiquitination via 'Lys-33'-linked ubiquitin chains by the BCR(KLHL20) E3 ubiquitin ligase complex, interacts with EPS15 and localizes to the trans-Golgi network, where it promotes actin polymerization, thereby facilitating post-Golgi trafficking. May play a role in the maintenance of the Golgi apparatus morphology.</text>
</comment>
<evidence type="ECO:0000256" key="3">
    <source>
        <dbReference type="PROSITE-ProRule" id="PRU00221"/>
    </source>
</evidence>
<dbReference type="InterPro" id="IPR015943">
    <property type="entry name" value="WD40/YVTN_repeat-like_dom_sf"/>
</dbReference>
<dbReference type="PANTHER" id="PTHR10856:SF20">
    <property type="entry name" value="CORONIN-7"/>
    <property type="match status" value="1"/>
</dbReference>
<dbReference type="Pfam" id="PF00400">
    <property type="entry name" value="WD40"/>
    <property type="match status" value="1"/>
</dbReference>
<evidence type="ECO:0000256" key="4">
    <source>
        <dbReference type="RuleBase" id="RU280818"/>
    </source>
</evidence>
<dbReference type="PANTHER" id="PTHR10856">
    <property type="entry name" value="CORONIN"/>
    <property type="match status" value="1"/>
</dbReference>
<dbReference type="SUPFAM" id="SSF50978">
    <property type="entry name" value="WD40 repeat-like"/>
    <property type="match status" value="1"/>
</dbReference>
<evidence type="ECO:0000313" key="5">
    <source>
        <dbReference type="EMBL" id="KAK7799021.1"/>
    </source>
</evidence>
<dbReference type="EMBL" id="JBBHLL010000642">
    <property type="protein sequence ID" value="KAK7799021.1"/>
    <property type="molecule type" value="Genomic_DNA"/>
</dbReference>
<feature type="repeat" description="WD" evidence="3">
    <location>
        <begin position="65"/>
        <end position="106"/>
    </location>
</feature>
<reference evidence="5 6" key="1">
    <citation type="journal article" date="2023" name="bioRxiv">
        <title>Conserved and derived expression patterns and positive selection on dental genes reveal complex evolutionary context of ever-growing rodent molars.</title>
        <authorList>
            <person name="Calamari Z.T."/>
            <person name="Song A."/>
            <person name="Cohen E."/>
            <person name="Akter M."/>
            <person name="Roy R.D."/>
            <person name="Hallikas O."/>
            <person name="Christensen M.M."/>
            <person name="Li P."/>
            <person name="Marangoni P."/>
            <person name="Jernvall J."/>
            <person name="Klein O.D."/>
        </authorList>
    </citation>
    <scope>NUCLEOTIDE SEQUENCE [LARGE SCALE GENOMIC DNA]</scope>
    <source>
        <strain evidence="5">V071</strain>
    </source>
</reference>
<name>A0AAW0HBM4_MYOGA</name>
<evidence type="ECO:0000313" key="6">
    <source>
        <dbReference type="Proteomes" id="UP001488838"/>
    </source>
</evidence>
<dbReference type="Gene3D" id="2.130.10.10">
    <property type="entry name" value="YVTN repeat-like/Quinoprotein amine dehydrogenase"/>
    <property type="match status" value="1"/>
</dbReference>
<keyword evidence="3 4" id="KW-0853">WD repeat</keyword>
<dbReference type="SMART" id="SM00320">
    <property type="entry name" value="WD40"/>
    <property type="match status" value="2"/>
</dbReference>
<feature type="repeat" description="WD" evidence="3">
    <location>
        <begin position="23"/>
        <end position="64"/>
    </location>
</feature>
<dbReference type="PROSITE" id="PS50082">
    <property type="entry name" value="WD_REPEATS_2"/>
    <property type="match status" value="2"/>
</dbReference>
<gene>
    <name evidence="5" type="ORF">U0070_020031</name>
</gene>